<name>A0ABN3A7D7_9ACTN</name>
<comment type="caution">
    <text evidence="1">The sequence shown here is derived from an EMBL/GenBank/DDBJ whole genome shotgun (WGS) entry which is preliminary data.</text>
</comment>
<dbReference type="RefSeq" id="WP_344468720.1">
    <property type="nucleotide sequence ID" value="NZ_BAAANT010000047.1"/>
</dbReference>
<dbReference type="Pfam" id="PF05258">
    <property type="entry name" value="DciA"/>
    <property type="match status" value="1"/>
</dbReference>
<evidence type="ECO:0000313" key="2">
    <source>
        <dbReference type="Proteomes" id="UP001422759"/>
    </source>
</evidence>
<accession>A0ABN3A7D7</accession>
<reference evidence="1 2" key="1">
    <citation type="journal article" date="2019" name="Int. J. Syst. Evol. Microbiol.">
        <title>The Global Catalogue of Microorganisms (GCM) 10K type strain sequencing project: providing services to taxonomists for standard genome sequencing and annotation.</title>
        <authorList>
            <consortium name="The Broad Institute Genomics Platform"/>
            <consortium name="The Broad Institute Genome Sequencing Center for Infectious Disease"/>
            <person name="Wu L."/>
            <person name="Ma J."/>
        </authorList>
    </citation>
    <scope>NUCLEOTIDE SEQUENCE [LARGE SCALE GENOMIC DNA]</scope>
    <source>
        <strain evidence="1 2">JCM 14560</strain>
    </source>
</reference>
<evidence type="ECO:0008006" key="3">
    <source>
        <dbReference type="Google" id="ProtNLM"/>
    </source>
</evidence>
<organism evidence="1 2">
    <name type="scientific">Kitasatospora kazusensis</name>
    <dbReference type="NCBI Taxonomy" id="407974"/>
    <lineage>
        <taxon>Bacteria</taxon>
        <taxon>Bacillati</taxon>
        <taxon>Actinomycetota</taxon>
        <taxon>Actinomycetes</taxon>
        <taxon>Kitasatosporales</taxon>
        <taxon>Streptomycetaceae</taxon>
        <taxon>Kitasatospora</taxon>
    </lineage>
</organism>
<keyword evidence="2" id="KW-1185">Reference proteome</keyword>
<sequence length="77" mass="8292">MDFAELSGRWRSAVGPDVAAAVVPLGIDDQGRLRVACHSQAWRRQVQALESVLVVRLNRELAGLAVTGIVAQERTGP</sequence>
<dbReference type="InterPro" id="IPR007922">
    <property type="entry name" value="DciA-like"/>
</dbReference>
<protein>
    <recommendedName>
        <fullName evidence="3">DUF721 domain-containing protein</fullName>
    </recommendedName>
</protein>
<evidence type="ECO:0000313" key="1">
    <source>
        <dbReference type="EMBL" id="GAA2155519.1"/>
    </source>
</evidence>
<gene>
    <name evidence="1" type="ORF">GCM10009760_55540</name>
</gene>
<proteinExistence type="predicted"/>
<dbReference type="EMBL" id="BAAANT010000047">
    <property type="protein sequence ID" value="GAA2155519.1"/>
    <property type="molecule type" value="Genomic_DNA"/>
</dbReference>
<dbReference type="Proteomes" id="UP001422759">
    <property type="component" value="Unassembled WGS sequence"/>
</dbReference>